<evidence type="ECO:0000313" key="2">
    <source>
        <dbReference type="Proteomes" id="UP000037505"/>
    </source>
</evidence>
<gene>
    <name evidence="1" type="ORF">ANOM_008004</name>
</gene>
<organism evidence="1 2">
    <name type="scientific">Aspergillus nomiae NRRL (strain ATCC 15546 / NRRL 13137 / CBS 260.88 / M93)</name>
    <dbReference type="NCBI Taxonomy" id="1509407"/>
    <lineage>
        <taxon>Eukaryota</taxon>
        <taxon>Fungi</taxon>
        <taxon>Dikarya</taxon>
        <taxon>Ascomycota</taxon>
        <taxon>Pezizomycotina</taxon>
        <taxon>Eurotiomycetes</taxon>
        <taxon>Eurotiomycetidae</taxon>
        <taxon>Eurotiales</taxon>
        <taxon>Aspergillaceae</taxon>
        <taxon>Aspergillus</taxon>
        <taxon>Aspergillus subgen. Circumdati</taxon>
    </lineage>
</organism>
<sequence>MHYPRQQALCELANFAEPESHYTDFTLVDTNHEVARLIRVFAMGWRPPCVPRPTASYQGASSQLKTLVGVHFDPSFVFQHSLTEVDKIITSGLGPRWALRSPIMTKTLRGGGDFNYFLDHLGPAFDSWLS</sequence>
<feature type="non-terminal residue" evidence="1">
    <location>
        <position position="130"/>
    </location>
</feature>
<evidence type="ECO:0000313" key="1">
    <source>
        <dbReference type="EMBL" id="KNG83814.1"/>
    </source>
</evidence>
<keyword evidence="2" id="KW-1185">Reference proteome</keyword>
<comment type="caution">
    <text evidence="1">The sequence shown here is derived from an EMBL/GenBank/DDBJ whole genome shotgun (WGS) entry which is preliminary data.</text>
</comment>
<dbReference type="RefSeq" id="XP_015404737.1">
    <property type="nucleotide sequence ID" value="XM_015553260.1"/>
</dbReference>
<protein>
    <submittedName>
        <fullName evidence="1">Uncharacterized protein</fullName>
    </submittedName>
</protein>
<dbReference type="STRING" id="1509407.A0A0L1IWD5"/>
<dbReference type="EMBL" id="JNOM01000245">
    <property type="protein sequence ID" value="KNG83814.1"/>
    <property type="molecule type" value="Genomic_DNA"/>
</dbReference>
<dbReference type="GeneID" id="26809808"/>
<dbReference type="Gene3D" id="1.10.1040.10">
    <property type="entry name" value="N-(1-d-carboxylethyl)-l-norvaline Dehydrogenase, domain 2"/>
    <property type="match status" value="1"/>
</dbReference>
<reference evidence="1 2" key="1">
    <citation type="submission" date="2014-06" db="EMBL/GenBank/DDBJ databases">
        <title>The Genome of the Aflatoxigenic Filamentous Fungus Aspergillus nomius.</title>
        <authorList>
            <person name="Moore M.G."/>
            <person name="Shannon B.M."/>
            <person name="Brian M.M."/>
        </authorList>
    </citation>
    <scope>NUCLEOTIDE SEQUENCE [LARGE SCALE GENOMIC DNA]</scope>
    <source>
        <strain evidence="1 2">NRRL 13137</strain>
    </source>
</reference>
<accession>A0A0L1IWD5</accession>
<dbReference type="AlphaFoldDB" id="A0A0L1IWD5"/>
<proteinExistence type="predicted"/>
<name>A0A0L1IWD5_ASPN3</name>
<dbReference type="Proteomes" id="UP000037505">
    <property type="component" value="Unassembled WGS sequence"/>
</dbReference>
<dbReference type="InterPro" id="IPR013328">
    <property type="entry name" value="6PGD_dom2"/>
</dbReference>